<sequence length="53" mass="6276">MIFSIDKILINKMFANFVSTFYNKIFFLILSLLQVILEKVEKIKKVVVIKIKI</sequence>
<accession>B2TML7</accession>
<reference evidence="2" key="1">
    <citation type="submission" date="2009-06" db="EMBL/GenBank/DDBJ databases">
        <authorList>
            <consortium name="US DOE Joint Genome Institute (JGI-PGF)"/>
            <person name="Lucas S."/>
            <person name="Copeland A."/>
            <person name="Lapidus A."/>
            <person name="Glavina del Rio T."/>
            <person name="Dalin E."/>
            <person name="Tice H."/>
            <person name="Bruce D."/>
            <person name="Goodwin L."/>
            <person name="Pitluck S."/>
            <person name="Kyrpides N."/>
            <person name="Mavromatis K."/>
            <person name="Ivanova N."/>
            <person name="Saunders E."/>
            <person name="Brettin T."/>
            <person name="Detter J.C."/>
            <person name="Han C."/>
            <person name="Larimer F."/>
            <person name="Land M."/>
            <person name="Hauser L."/>
            <person name="Markowitz V."/>
            <person name="Cheng J.-F."/>
            <person name="Hugenholtz P."/>
            <person name="Woyke T."/>
            <person name="Wu D."/>
            <person name="Gronow S."/>
            <person name="Klenk H.-P."/>
            <person name="Eisen J.A."/>
        </authorList>
    </citation>
    <scope>NUCLEOTIDE SEQUENCE</scope>
    <source>
        <strain evidence="2">Eklund 17B</strain>
    </source>
</reference>
<evidence type="ECO:0000313" key="2">
    <source>
        <dbReference type="EMBL" id="ACD22247.1"/>
    </source>
</evidence>
<proteinExistence type="predicted"/>
<feature type="transmembrane region" description="Helical" evidence="1">
    <location>
        <begin position="20"/>
        <end position="37"/>
    </location>
</feature>
<reference evidence="2" key="2">
    <citation type="submission" date="2009-08" db="EMBL/GenBank/DDBJ databases">
        <authorList>
            <person name="Shrivastava S."/>
            <person name="Brinkac L.M."/>
            <person name="Dodson R.J."/>
            <person name="Harkins D.M."/>
            <person name="Durkin A.S."/>
            <person name="Sutton G."/>
        </authorList>
    </citation>
    <scope>NUCLEOTIDE SEQUENCE</scope>
    <source>
        <strain evidence="2">Eklund 17B</strain>
    </source>
</reference>
<organism evidence="2">
    <name type="scientific">Clostridium botulinum (strain Eklund 17B / Type B)</name>
    <dbReference type="NCBI Taxonomy" id="935198"/>
    <lineage>
        <taxon>Bacteria</taxon>
        <taxon>Bacillati</taxon>
        <taxon>Bacillota</taxon>
        <taxon>Clostridia</taxon>
        <taxon>Eubacteriales</taxon>
        <taxon>Clostridiaceae</taxon>
        <taxon>Clostridium</taxon>
    </lineage>
</organism>
<dbReference type="KEGG" id="cbk:CLL_A1010"/>
<keyword evidence="1" id="KW-0472">Membrane</keyword>
<name>B2TML7_CLOBB</name>
<protein>
    <submittedName>
        <fullName evidence="2">Uncharacterized protein</fullName>
    </submittedName>
</protein>
<gene>
    <name evidence="2" type="ordered locus">CLL_A1010</name>
</gene>
<dbReference type="PATRIC" id="fig|935198.13.peg.959"/>
<dbReference type="EMBL" id="CP001056">
    <property type="protein sequence ID" value="ACD22247.1"/>
    <property type="molecule type" value="Genomic_DNA"/>
</dbReference>
<evidence type="ECO:0000256" key="1">
    <source>
        <dbReference type="SAM" id="Phobius"/>
    </source>
</evidence>
<keyword evidence="1" id="KW-0812">Transmembrane</keyword>
<dbReference type="AlphaFoldDB" id="B2TML7"/>
<dbReference type="HOGENOM" id="CLU_3060053_0_0_9"/>
<keyword evidence="1" id="KW-1133">Transmembrane helix</keyword>
<accession>U4P6J2</accession>